<keyword evidence="10" id="KW-0961">Cell wall biogenesis/degradation</keyword>
<dbReference type="EMBL" id="KN657306">
    <property type="protein sequence ID" value="KHN22462.1"/>
    <property type="molecule type" value="Genomic_DNA"/>
</dbReference>
<reference evidence="16" key="1">
    <citation type="submission" date="2014-07" db="EMBL/GenBank/DDBJ databases">
        <title>Identification of a novel salt tolerance gene in wild soybean by whole-genome sequencing.</title>
        <authorList>
            <person name="Lam H.-M."/>
            <person name="Qi X."/>
            <person name="Li M.-W."/>
            <person name="Liu X."/>
            <person name="Xie M."/>
            <person name="Ni M."/>
            <person name="Xu X."/>
        </authorList>
    </citation>
    <scope>NUCLEOTIDE SEQUENCE [LARGE SCALE GENOMIC DNA]</scope>
    <source>
        <tissue evidence="16">Root</tissue>
    </source>
</reference>
<evidence type="ECO:0000256" key="4">
    <source>
        <dbReference type="ARBA" id="ARBA00022512"/>
    </source>
</evidence>
<evidence type="ECO:0000256" key="14">
    <source>
        <dbReference type="SAM" id="SignalP"/>
    </source>
</evidence>
<evidence type="ECO:0000256" key="3">
    <source>
        <dbReference type="ARBA" id="ARBA00012736"/>
    </source>
</evidence>
<dbReference type="GO" id="GO:0004650">
    <property type="term" value="F:polygalacturonase activity"/>
    <property type="evidence" value="ECO:0007669"/>
    <property type="project" value="UniProtKB-EC"/>
</dbReference>
<evidence type="ECO:0000256" key="7">
    <source>
        <dbReference type="ARBA" id="ARBA00022737"/>
    </source>
</evidence>
<dbReference type="InterPro" id="IPR006626">
    <property type="entry name" value="PbH1"/>
</dbReference>
<accession>A0A0B2QS00</accession>
<name>A0A0B2QS00_GLYSO</name>
<evidence type="ECO:0000313" key="16">
    <source>
        <dbReference type="EMBL" id="KHN22462.1"/>
    </source>
</evidence>
<evidence type="ECO:0000256" key="2">
    <source>
        <dbReference type="ARBA" id="ARBA00008834"/>
    </source>
</evidence>
<keyword evidence="6 14" id="KW-0732">Signal</keyword>
<protein>
    <recommendedName>
        <fullName evidence="3">endo-polygalacturonase</fullName>
        <ecNumber evidence="3">3.2.1.15</ecNumber>
    </recommendedName>
</protein>
<evidence type="ECO:0000256" key="13">
    <source>
        <dbReference type="RuleBase" id="RU361169"/>
    </source>
</evidence>
<dbReference type="PANTHER" id="PTHR31375">
    <property type="match status" value="1"/>
</dbReference>
<evidence type="ECO:0000256" key="11">
    <source>
        <dbReference type="ARBA" id="ARBA00034074"/>
    </source>
</evidence>
<feature type="signal peptide" evidence="14">
    <location>
        <begin position="1"/>
        <end position="26"/>
    </location>
</feature>
<proteinExistence type="inferred from homology"/>
<evidence type="ECO:0000259" key="15">
    <source>
        <dbReference type="Pfam" id="PF22936"/>
    </source>
</evidence>
<dbReference type="FunFam" id="2.160.20.10:FF:000032">
    <property type="entry name" value="Pectin lyase-like superfamily protein"/>
    <property type="match status" value="1"/>
</dbReference>
<dbReference type="EC" id="3.2.1.15" evidence="3"/>
<keyword evidence="8 13" id="KW-0378">Hydrolase</keyword>
<evidence type="ECO:0000256" key="10">
    <source>
        <dbReference type="ARBA" id="ARBA00023316"/>
    </source>
</evidence>
<evidence type="ECO:0000256" key="6">
    <source>
        <dbReference type="ARBA" id="ARBA00022729"/>
    </source>
</evidence>
<feature type="chain" id="PRO_5002093005" description="endo-polygalacturonase" evidence="14">
    <location>
        <begin position="27"/>
        <end position="587"/>
    </location>
</feature>
<keyword evidence="4" id="KW-0134">Cell wall</keyword>
<keyword evidence="5" id="KW-0964">Secreted</keyword>
<dbReference type="InterPro" id="IPR054722">
    <property type="entry name" value="PolX-like_BBD"/>
</dbReference>
<feature type="active site" evidence="12">
    <location>
        <position position="270"/>
    </location>
</feature>
<sequence length="587" mass="65023">MKSLRYCSTSTFIIIFIHINILVTHAEGVDPVIQLPRSGLKRTRTRSKWVLSVGDYGAKGDGLHNDTEAFLEAWKIACSLSGFISVVFPYGKTFLVHPVDIGGPCRSKITLRISGTIVAPQDPVVWHGLNQRKWLYFHGVNHLTVDGGGRINGMGQEWWARSCKINSTNPCHPAPTAMTFHRCKDLKVRNLMLINSQRMHLSFTNCMRIVASHLKVLAPAFSPNTDGIHISATKGVEVRDSVIRTGDDCISIVRNSSRVWIRNISCGPGHGISIGSLGKSKKWEKVQNVIVDGVYLYNTDNGVRIKTWQGGSGFASKITFQHILMENVSNPIIVDQYYCDSRNPCKNETSAVRVENISFIDIQGTSATEEAIKFSCSDAFPCEGLYLENIFLASCFGGNTSSFCWQAHGSARGFLHPSTCLSSSDDRIRQNVGMVGIKEAMEDEQAPTACIYRLLLPNLKEKGKSSNFIEEKKVETLLMAVEDAKDSETKIWYVETGCSNHMSGSKSSFSYFNEDFHSTVNFGDCSIVKVMGKGDIKIKARNGFVETTSNVLHVPDLKSNLLSVGQLQEKGYELFISKGTCEIFDPI</sequence>
<dbReference type="Pfam" id="PF22936">
    <property type="entry name" value="Pol_BBD"/>
    <property type="match status" value="1"/>
</dbReference>
<gene>
    <name evidence="16" type="ORF">glysoja_024971</name>
</gene>
<evidence type="ECO:0000256" key="1">
    <source>
        <dbReference type="ARBA" id="ARBA00004191"/>
    </source>
</evidence>
<evidence type="ECO:0000256" key="5">
    <source>
        <dbReference type="ARBA" id="ARBA00022525"/>
    </source>
</evidence>
<dbReference type="InterPro" id="IPR011050">
    <property type="entry name" value="Pectin_lyase_fold/virulence"/>
</dbReference>
<organism evidence="16">
    <name type="scientific">Glycine soja</name>
    <name type="common">Wild soybean</name>
    <dbReference type="NCBI Taxonomy" id="3848"/>
    <lineage>
        <taxon>Eukaryota</taxon>
        <taxon>Viridiplantae</taxon>
        <taxon>Streptophyta</taxon>
        <taxon>Embryophyta</taxon>
        <taxon>Tracheophyta</taxon>
        <taxon>Spermatophyta</taxon>
        <taxon>Magnoliopsida</taxon>
        <taxon>eudicotyledons</taxon>
        <taxon>Gunneridae</taxon>
        <taxon>Pentapetalae</taxon>
        <taxon>rosids</taxon>
        <taxon>fabids</taxon>
        <taxon>Fabales</taxon>
        <taxon>Fabaceae</taxon>
        <taxon>Papilionoideae</taxon>
        <taxon>50 kb inversion clade</taxon>
        <taxon>NPAAA clade</taxon>
        <taxon>indigoferoid/millettioid clade</taxon>
        <taxon>Phaseoleae</taxon>
        <taxon>Glycine</taxon>
        <taxon>Glycine subgen. Soja</taxon>
    </lineage>
</organism>
<dbReference type="SMART" id="SM00710">
    <property type="entry name" value="PbH1"/>
    <property type="match status" value="5"/>
</dbReference>
<dbReference type="GO" id="GO:0005975">
    <property type="term" value="P:carbohydrate metabolic process"/>
    <property type="evidence" value="ECO:0007669"/>
    <property type="project" value="InterPro"/>
</dbReference>
<evidence type="ECO:0000256" key="12">
    <source>
        <dbReference type="PROSITE-ProRule" id="PRU10052"/>
    </source>
</evidence>
<dbReference type="InterPro" id="IPR000743">
    <property type="entry name" value="Glyco_hydro_28"/>
</dbReference>
<evidence type="ECO:0000256" key="8">
    <source>
        <dbReference type="ARBA" id="ARBA00022801"/>
    </source>
</evidence>
<feature type="domain" description="Retrovirus-related Pol polyprotein from transposon TNT 1-94-like beta-barrel" evidence="15">
    <location>
        <begin position="492"/>
        <end position="572"/>
    </location>
</feature>
<dbReference type="SUPFAM" id="SSF51126">
    <property type="entry name" value="Pectin lyase-like"/>
    <property type="match status" value="1"/>
</dbReference>
<comment type="catalytic activity">
    <reaction evidence="11">
        <text>(1,4-alpha-D-galacturonosyl)n+m + H2O = (1,4-alpha-D-galacturonosyl)n + (1,4-alpha-D-galacturonosyl)m.</text>
        <dbReference type="EC" id="3.2.1.15"/>
    </reaction>
</comment>
<dbReference type="AlphaFoldDB" id="A0A0B2QS00"/>
<dbReference type="Proteomes" id="UP000053555">
    <property type="component" value="Unassembled WGS sequence"/>
</dbReference>
<comment type="subcellular location">
    <subcellularLocation>
        <location evidence="1">Secreted</location>
        <location evidence="1">Cell wall</location>
    </subcellularLocation>
</comment>
<dbReference type="Pfam" id="PF00295">
    <property type="entry name" value="Glyco_hydro_28"/>
    <property type="match status" value="1"/>
</dbReference>
<evidence type="ECO:0000256" key="9">
    <source>
        <dbReference type="ARBA" id="ARBA00023295"/>
    </source>
</evidence>
<comment type="similarity">
    <text evidence="2 13">Belongs to the glycosyl hydrolase 28 family.</text>
</comment>
<dbReference type="Gene3D" id="2.160.20.10">
    <property type="entry name" value="Single-stranded right-handed beta-helix, Pectin lyase-like"/>
    <property type="match status" value="1"/>
</dbReference>
<keyword evidence="9 13" id="KW-0326">Glycosidase</keyword>
<dbReference type="PROSITE" id="PS00502">
    <property type="entry name" value="POLYGALACTURONASE"/>
    <property type="match status" value="1"/>
</dbReference>
<dbReference type="InterPro" id="IPR012334">
    <property type="entry name" value="Pectin_lyas_fold"/>
</dbReference>
<keyword evidence="7" id="KW-0677">Repeat</keyword>
<dbReference type="GO" id="GO:0071555">
    <property type="term" value="P:cell wall organization"/>
    <property type="evidence" value="ECO:0007669"/>
    <property type="project" value="UniProtKB-KW"/>
</dbReference>